<sequence length="126" mass="13753">MSNAGVFFDNLKRTIFTSINTSMPAKILSFDESSGKAKIQPLFKVKEVGQVPQSLPPIENVPTLKQKYRVNGGAVQTYLPVYSPGDTVLVVFCQRAIDDAQSGHNVFPGTSRMFSIQDAVIVGVFN</sequence>
<name>A0ABX3CLB6_9BACI</name>
<dbReference type="Pfam" id="PF18352">
    <property type="entry name" value="Gp138_N"/>
    <property type="match status" value="1"/>
</dbReference>
<comment type="caution">
    <text evidence="2">The sequence shown here is derived from an EMBL/GenBank/DDBJ whole genome shotgun (WGS) entry which is preliminary data.</text>
</comment>
<evidence type="ECO:0000313" key="3">
    <source>
        <dbReference type="Proteomes" id="UP000180194"/>
    </source>
</evidence>
<dbReference type="RefSeq" id="WP_071159569.1">
    <property type="nucleotide sequence ID" value="NZ_MBRJ01000055.1"/>
</dbReference>
<accession>A0ABX3CLB6</accession>
<dbReference type="EMBL" id="MBRJ01000055">
    <property type="protein sequence ID" value="OHX41664.1"/>
    <property type="molecule type" value="Genomic_DNA"/>
</dbReference>
<dbReference type="Proteomes" id="UP000180194">
    <property type="component" value="Unassembled WGS sequence"/>
</dbReference>
<organism evidence="2 3">
    <name type="scientific">Cytobacillus oceanisediminis</name>
    <dbReference type="NCBI Taxonomy" id="665099"/>
    <lineage>
        <taxon>Bacteria</taxon>
        <taxon>Bacillati</taxon>
        <taxon>Bacillota</taxon>
        <taxon>Bacilli</taxon>
        <taxon>Bacillales</taxon>
        <taxon>Bacillaceae</taxon>
        <taxon>Cytobacillus</taxon>
    </lineage>
</organism>
<proteinExistence type="predicted"/>
<evidence type="ECO:0000313" key="2">
    <source>
        <dbReference type="EMBL" id="OHX41664.1"/>
    </source>
</evidence>
<keyword evidence="3" id="KW-1185">Reference proteome</keyword>
<gene>
    <name evidence="2" type="ORF">BBV17_27885</name>
</gene>
<protein>
    <recommendedName>
        <fullName evidence="1">Phage protein Gp138 N-terminal domain-containing protein</fullName>
    </recommendedName>
</protein>
<dbReference type="InterPro" id="IPR041599">
    <property type="entry name" value="Gp138_N"/>
</dbReference>
<dbReference type="InterPro" id="IPR037026">
    <property type="entry name" value="Vgr_OB-fold_dom_sf"/>
</dbReference>
<feature type="domain" description="Phage protein Gp138 N-terminal" evidence="1">
    <location>
        <begin position="23"/>
        <end position="122"/>
    </location>
</feature>
<dbReference type="Gene3D" id="2.40.50.230">
    <property type="entry name" value="Gp5 N-terminal domain"/>
    <property type="match status" value="1"/>
</dbReference>
<evidence type="ECO:0000259" key="1">
    <source>
        <dbReference type="Pfam" id="PF18352"/>
    </source>
</evidence>
<reference evidence="2 3" key="1">
    <citation type="submission" date="2016-07" db="EMBL/GenBank/DDBJ databases">
        <title>Bacillus oceanisediminis whole genome.</title>
        <authorList>
            <person name="Pal Y."/>
            <person name="Verma A."/>
            <person name="Mual P."/>
            <person name="Srinivasan K."/>
        </authorList>
    </citation>
    <scope>NUCLEOTIDE SEQUENCE [LARGE SCALE GENOMIC DNA]</scope>
    <source>
        <strain evidence="2 3">Bhandara28</strain>
    </source>
</reference>